<dbReference type="OrthoDB" id="9799970at2"/>
<accession>A0A556MIB6</accession>
<dbReference type="Proteomes" id="UP000318733">
    <property type="component" value="Unassembled WGS sequence"/>
</dbReference>
<name>A0A556MIB6_9SPHI</name>
<dbReference type="EMBL" id="VLPK01000003">
    <property type="protein sequence ID" value="TSJ39656.1"/>
    <property type="molecule type" value="Genomic_DNA"/>
</dbReference>
<keyword evidence="3" id="KW-1185">Reference proteome</keyword>
<reference evidence="2 3" key="1">
    <citation type="submission" date="2019-07" db="EMBL/GenBank/DDBJ databases">
        <authorList>
            <person name="Huq M.A."/>
        </authorList>
    </citation>
    <scope>NUCLEOTIDE SEQUENCE [LARGE SCALE GENOMIC DNA]</scope>
    <source>
        <strain evidence="2 3">MAH-19</strain>
    </source>
</reference>
<dbReference type="Gene3D" id="3.30.1380.10">
    <property type="match status" value="1"/>
</dbReference>
<sequence length="148" mass="16178">MKKFTASNFKNDCTIDEDFEPSLIKMNAIAQKYNITVFVNSSYRVDANVPGAIVTPATHSNHMIGHAIDCNLELAGAFYNSTKMQTATGVIRQFIDEVKAAGLRWGGDFGKPDPVHFDDGLNITDMLAWTAKYNQLHGIATPPATNIG</sequence>
<dbReference type="SUPFAM" id="SSF55166">
    <property type="entry name" value="Hedgehog/DD-peptidase"/>
    <property type="match status" value="1"/>
</dbReference>
<dbReference type="InterPro" id="IPR039561">
    <property type="entry name" value="Peptidase_M15C"/>
</dbReference>
<dbReference type="RefSeq" id="WP_144249693.1">
    <property type="nucleotide sequence ID" value="NZ_VLPK01000003.1"/>
</dbReference>
<protein>
    <submittedName>
        <fullName evidence="2">M15 family metallopeptidase</fullName>
    </submittedName>
</protein>
<evidence type="ECO:0000313" key="3">
    <source>
        <dbReference type="Proteomes" id="UP000318733"/>
    </source>
</evidence>
<evidence type="ECO:0000259" key="1">
    <source>
        <dbReference type="Pfam" id="PF13539"/>
    </source>
</evidence>
<dbReference type="InterPro" id="IPR009045">
    <property type="entry name" value="Zn_M74/Hedgehog-like"/>
</dbReference>
<dbReference type="Pfam" id="PF13539">
    <property type="entry name" value="Peptidase_M15_4"/>
    <property type="match status" value="1"/>
</dbReference>
<evidence type="ECO:0000313" key="2">
    <source>
        <dbReference type="EMBL" id="TSJ39656.1"/>
    </source>
</evidence>
<comment type="caution">
    <text evidence="2">The sequence shown here is derived from an EMBL/GenBank/DDBJ whole genome shotgun (WGS) entry which is preliminary data.</text>
</comment>
<organism evidence="2 3">
    <name type="scientific">Mucilaginibacter corticis</name>
    <dbReference type="NCBI Taxonomy" id="2597670"/>
    <lineage>
        <taxon>Bacteria</taxon>
        <taxon>Pseudomonadati</taxon>
        <taxon>Bacteroidota</taxon>
        <taxon>Sphingobacteriia</taxon>
        <taxon>Sphingobacteriales</taxon>
        <taxon>Sphingobacteriaceae</taxon>
        <taxon>Mucilaginibacter</taxon>
    </lineage>
</organism>
<gene>
    <name evidence="2" type="ORF">FO440_18110</name>
</gene>
<dbReference type="AlphaFoldDB" id="A0A556MIB6"/>
<dbReference type="GO" id="GO:0008233">
    <property type="term" value="F:peptidase activity"/>
    <property type="evidence" value="ECO:0007669"/>
    <property type="project" value="InterPro"/>
</dbReference>
<proteinExistence type="predicted"/>
<feature type="domain" description="Peptidase M15C" evidence="1">
    <location>
        <begin position="57"/>
        <end position="118"/>
    </location>
</feature>